<dbReference type="InterPro" id="IPR029058">
    <property type="entry name" value="AB_hydrolase_fold"/>
</dbReference>
<protein>
    <submittedName>
        <fullName evidence="4">S-formylglutathione hydrolase</fullName>
    </submittedName>
</protein>
<proteinExistence type="inferred from homology"/>
<sequence length="304" mass="33653">MGHANSKNASLPSENRTVDNDGRQLVLDGCRKFGMRSAETGLDYEIFTYVPDTPPPRSGFPVIYVLDANSDFATVAETVRRVSRRPSATGISPSVVVGIGYPNTRNYDLDRRYLDFTRGVSADPTGADVPADGCGGQPAYIRFLARQLLPYVSDQFDIDPSHRVLLGHSLAGYFVLDLLAQCPEIFDSYISFSPSLWWDRPRLVETLKEQGAGKTALRLYVSVGRFEQELAPWQAAAGFNTGYQDLRAARRMIDNAREVADEIQATFAPDTDVRFEIGDQEDHSTIVTTTLCRALRFVDAGRIG</sequence>
<dbReference type="EMBL" id="LNCD01000122">
    <property type="protein sequence ID" value="KWV44478.1"/>
    <property type="molecule type" value="Genomic_DNA"/>
</dbReference>
<reference evidence="4 5" key="1">
    <citation type="submission" date="2015-11" db="EMBL/GenBank/DDBJ databases">
        <title>Draft Genome Sequence of the Strain BR 10423 (Rhizobium sp.) isolated from nodules of Mimosa pudica.</title>
        <authorList>
            <person name="Barauna A.C."/>
            <person name="Zilli J.E."/>
            <person name="Simoes-Araujo J.L."/>
            <person name="Reis V.M."/>
            <person name="James E.K."/>
            <person name="Reis F.B.Jr."/>
            <person name="Rouws L.F."/>
            <person name="Passos S.R."/>
            <person name="Gois S.R."/>
        </authorList>
    </citation>
    <scope>NUCLEOTIDE SEQUENCE [LARGE SCALE GENOMIC DNA]</scope>
    <source>
        <strain evidence="4 5">BR10423</strain>
    </source>
</reference>
<dbReference type="OrthoDB" id="9784036at2"/>
<dbReference type="Pfam" id="PF00756">
    <property type="entry name" value="Esterase"/>
    <property type="match status" value="1"/>
</dbReference>
<name>A0A109J8Z1_9HYPH</name>
<dbReference type="GO" id="GO:0016788">
    <property type="term" value="F:hydrolase activity, acting on ester bonds"/>
    <property type="evidence" value="ECO:0007669"/>
    <property type="project" value="TreeGrafter"/>
</dbReference>
<dbReference type="PANTHER" id="PTHR40841">
    <property type="entry name" value="SIDEROPHORE TRIACETYLFUSARININE C ESTERASE"/>
    <property type="match status" value="1"/>
</dbReference>
<comment type="similarity">
    <text evidence="1">Belongs to the esterase D family.</text>
</comment>
<dbReference type="InterPro" id="IPR052558">
    <property type="entry name" value="Siderophore_Hydrolase_D"/>
</dbReference>
<evidence type="ECO:0000256" key="3">
    <source>
        <dbReference type="SAM" id="MobiDB-lite"/>
    </source>
</evidence>
<dbReference type="AlphaFoldDB" id="A0A109J8Z1"/>
<keyword evidence="5" id="KW-1185">Reference proteome</keyword>
<feature type="compositionally biased region" description="Polar residues" evidence="3">
    <location>
        <begin position="1"/>
        <end position="15"/>
    </location>
</feature>
<dbReference type="InterPro" id="IPR000801">
    <property type="entry name" value="Esterase-like"/>
</dbReference>
<feature type="region of interest" description="Disordered" evidence="3">
    <location>
        <begin position="1"/>
        <end position="22"/>
    </location>
</feature>
<gene>
    <name evidence="4" type="ORF">AS026_16425</name>
</gene>
<accession>A0A109J8Z1</accession>
<dbReference type="PANTHER" id="PTHR40841:SF2">
    <property type="entry name" value="SIDEROPHORE-DEGRADING ESTERASE (EUROFUNG)"/>
    <property type="match status" value="1"/>
</dbReference>
<dbReference type="Gene3D" id="3.40.50.1820">
    <property type="entry name" value="alpha/beta hydrolase"/>
    <property type="match status" value="1"/>
</dbReference>
<dbReference type="Proteomes" id="UP000068164">
    <property type="component" value="Unassembled WGS sequence"/>
</dbReference>
<evidence type="ECO:0000313" key="5">
    <source>
        <dbReference type="Proteomes" id="UP000068164"/>
    </source>
</evidence>
<organism evidence="4 5">
    <name type="scientific">Rhizobium altiplani</name>
    <dbReference type="NCBI Taxonomy" id="1864509"/>
    <lineage>
        <taxon>Bacteria</taxon>
        <taxon>Pseudomonadati</taxon>
        <taxon>Pseudomonadota</taxon>
        <taxon>Alphaproteobacteria</taxon>
        <taxon>Hyphomicrobiales</taxon>
        <taxon>Rhizobiaceae</taxon>
        <taxon>Rhizobium/Agrobacterium group</taxon>
        <taxon>Rhizobium</taxon>
    </lineage>
</organism>
<evidence type="ECO:0000256" key="2">
    <source>
        <dbReference type="ARBA" id="ARBA00022801"/>
    </source>
</evidence>
<dbReference type="SUPFAM" id="SSF53474">
    <property type="entry name" value="alpha/beta-Hydrolases"/>
    <property type="match status" value="1"/>
</dbReference>
<evidence type="ECO:0000256" key="1">
    <source>
        <dbReference type="ARBA" id="ARBA00005622"/>
    </source>
</evidence>
<keyword evidence="2 4" id="KW-0378">Hydrolase</keyword>
<comment type="caution">
    <text evidence="4">The sequence shown here is derived from an EMBL/GenBank/DDBJ whole genome shotgun (WGS) entry which is preliminary data.</text>
</comment>
<evidence type="ECO:0000313" key="4">
    <source>
        <dbReference type="EMBL" id="KWV44478.1"/>
    </source>
</evidence>